<dbReference type="Pfam" id="PF00132">
    <property type="entry name" value="Hexapep"/>
    <property type="match status" value="1"/>
</dbReference>
<dbReference type="InterPro" id="IPR001451">
    <property type="entry name" value="Hexapep"/>
</dbReference>
<evidence type="ECO:0000313" key="2">
    <source>
        <dbReference type="Proteomes" id="UP000223749"/>
    </source>
</evidence>
<dbReference type="InterPro" id="IPR011004">
    <property type="entry name" value="Trimer_LpxA-like_sf"/>
</dbReference>
<evidence type="ECO:0000313" key="1">
    <source>
        <dbReference type="EMBL" id="ATP57991.1"/>
    </source>
</evidence>
<keyword evidence="2" id="KW-1185">Reference proteome</keyword>
<sequence length="190" mass="20984">MIYKLYWGFISICYAPFFKKFSFPSYIGLPLFTLGLKRVIVNKRVRIFPGLRIETHGEGTVTFEQGVSIGQNFHITSAGNLIIGSNTTISGNVFVTNIDHDYQEIGTHILDQKMIVNDTKIGSNCFIGYGVAIQAGTVLGKQCVVGASSVVRGYFPDYSVIVGAPAKVVKRYNLNTMKWERTAPDGSFLI</sequence>
<dbReference type="AlphaFoldDB" id="A0A2D1U8R5"/>
<proteinExistence type="predicted"/>
<dbReference type="EMBL" id="CP024091">
    <property type="protein sequence ID" value="ATP57991.1"/>
    <property type="molecule type" value="Genomic_DNA"/>
</dbReference>
<dbReference type="OrthoDB" id="9801697at2"/>
<reference evidence="1 2" key="1">
    <citation type="submission" date="2017-10" db="EMBL/GenBank/DDBJ databases">
        <title>Whole genome of Pedobacter ginsengisoli T01R-27 isolated from tomato rhizosphere.</title>
        <authorList>
            <person name="Weon H.-Y."/>
            <person name="Lee S.A."/>
            <person name="Sang M.K."/>
            <person name="Song J."/>
        </authorList>
    </citation>
    <scope>NUCLEOTIDE SEQUENCE [LARGE SCALE GENOMIC DNA]</scope>
    <source>
        <strain evidence="1 2">T01R-27</strain>
    </source>
</reference>
<dbReference type="Gene3D" id="2.160.10.10">
    <property type="entry name" value="Hexapeptide repeat proteins"/>
    <property type="match status" value="1"/>
</dbReference>
<name>A0A2D1U8R5_9SPHI</name>
<gene>
    <name evidence="1" type="ORF">CPT03_16725</name>
</gene>
<dbReference type="InterPro" id="IPR051159">
    <property type="entry name" value="Hexapeptide_acetyltransf"/>
</dbReference>
<accession>A0A2D1U8R5</accession>
<dbReference type="KEGG" id="pgs:CPT03_16725"/>
<dbReference type="SUPFAM" id="SSF51161">
    <property type="entry name" value="Trimeric LpxA-like enzymes"/>
    <property type="match status" value="1"/>
</dbReference>
<protein>
    <submittedName>
        <fullName evidence="1">Lipopolysaccharide biosynthesis protein</fullName>
    </submittedName>
</protein>
<dbReference type="RefSeq" id="WP_099439899.1">
    <property type="nucleotide sequence ID" value="NZ_CP024091.1"/>
</dbReference>
<dbReference type="Proteomes" id="UP000223749">
    <property type="component" value="Chromosome"/>
</dbReference>
<organism evidence="1 2">
    <name type="scientific">Pedobacter ginsengisoli</name>
    <dbReference type="NCBI Taxonomy" id="363852"/>
    <lineage>
        <taxon>Bacteria</taxon>
        <taxon>Pseudomonadati</taxon>
        <taxon>Bacteroidota</taxon>
        <taxon>Sphingobacteriia</taxon>
        <taxon>Sphingobacteriales</taxon>
        <taxon>Sphingobacteriaceae</taxon>
        <taxon>Pedobacter</taxon>
    </lineage>
</organism>
<dbReference type="CDD" id="cd04647">
    <property type="entry name" value="LbH_MAT_like"/>
    <property type="match status" value="1"/>
</dbReference>
<dbReference type="PANTHER" id="PTHR23416:SF78">
    <property type="entry name" value="LIPOPOLYSACCHARIDE BIOSYNTHESIS O-ACETYL TRANSFERASE WBBJ-RELATED"/>
    <property type="match status" value="1"/>
</dbReference>
<dbReference type="PANTHER" id="PTHR23416">
    <property type="entry name" value="SIALIC ACID SYNTHASE-RELATED"/>
    <property type="match status" value="1"/>
</dbReference>